<evidence type="ECO:0000256" key="1">
    <source>
        <dbReference type="SAM" id="MobiDB-lite"/>
    </source>
</evidence>
<gene>
    <name evidence="2" type="ORF">SAMN05216600_104220</name>
</gene>
<evidence type="ECO:0000313" key="3">
    <source>
        <dbReference type="Proteomes" id="UP000198512"/>
    </source>
</evidence>
<protein>
    <submittedName>
        <fullName evidence="2">Uncharacterized protein</fullName>
    </submittedName>
</protein>
<reference evidence="2 3" key="1">
    <citation type="submission" date="2016-10" db="EMBL/GenBank/DDBJ databases">
        <authorList>
            <person name="Varghese N."/>
            <person name="Submissions S."/>
        </authorList>
    </citation>
    <scope>NUCLEOTIDE SEQUENCE [LARGE SCALE GENOMIC DNA]</scope>
    <source>
        <strain evidence="2 3">CIP 109853</strain>
    </source>
</reference>
<proteinExistence type="predicted"/>
<dbReference type="EMBL" id="FOFP01000004">
    <property type="protein sequence ID" value="SEQ24754.1"/>
    <property type="molecule type" value="Genomic_DNA"/>
</dbReference>
<evidence type="ECO:0000313" key="2">
    <source>
        <dbReference type="EMBL" id="SEQ24754.1"/>
    </source>
</evidence>
<sequence>MSTGLKGQKSRALRITAGSQKGGDSHHPLKFPTRPRRKTGPCRFCCSCVTGTVLTIGALHVAGQAFLQSNVQNLVDRKKETRPVPVAEIRRADPETDWSKVVDAQARRDATSQPQAAPPAGTENTATKQTVFNDLNYTPRGADNVLSFKETYQPVEPEKPAGKVRVTVIKEEQRLKDFCGGAQGSIERRNCKSSVGLEYRN</sequence>
<name>A0ABY1B951_9PSED</name>
<comment type="caution">
    <text evidence="2">The sequence shown here is derived from an EMBL/GenBank/DDBJ whole genome shotgun (WGS) entry which is preliminary data.</text>
</comment>
<accession>A0ABY1B951</accession>
<organism evidence="2 3">
    <name type="scientific">Pseudomonas cuatrocienegasensis</name>
    <dbReference type="NCBI Taxonomy" id="543360"/>
    <lineage>
        <taxon>Bacteria</taxon>
        <taxon>Pseudomonadati</taxon>
        <taxon>Pseudomonadota</taxon>
        <taxon>Gammaproteobacteria</taxon>
        <taxon>Pseudomonadales</taxon>
        <taxon>Pseudomonadaceae</taxon>
        <taxon>Pseudomonas</taxon>
    </lineage>
</organism>
<feature type="region of interest" description="Disordered" evidence="1">
    <location>
        <begin position="1"/>
        <end position="37"/>
    </location>
</feature>
<keyword evidence="3" id="KW-1185">Reference proteome</keyword>
<dbReference type="Proteomes" id="UP000198512">
    <property type="component" value="Unassembled WGS sequence"/>
</dbReference>
<feature type="region of interest" description="Disordered" evidence="1">
    <location>
        <begin position="105"/>
        <end position="130"/>
    </location>
</feature>